<evidence type="ECO:0000259" key="3">
    <source>
        <dbReference type="Pfam" id="PF05368"/>
    </source>
</evidence>
<sequence>MAHEIKNVALAGASGSLGSHILRALNKSGRFNVTVLTRKVNKDIPTGTEVKVVDFESVSDLTAVLKGQDALVDATSVPDPSVAIRLMDAATAAGIYRMIPAEFSSDPMNAKARGLPPFQGKAKALEHIQKLADENKITWTAISNHAFLDWGLRMSFLGIDLENKSIDYLKPGHSVIPMTTLESVGTAVANALIKAEETKNRICYICNIQKKQKDLAELAKGAWGGEGWKTKDVDTKEAFEKAMVRLQGGQVDMQVIGDIIRFSISTPGYIEGLEKTDNDLLAVKEMSDAEVQELIREIAREKSAA</sequence>
<dbReference type="EMBL" id="CAJSTJ010000195">
    <property type="protein sequence ID" value="CAG7565918.1"/>
    <property type="molecule type" value="Genomic_DNA"/>
</dbReference>
<evidence type="ECO:0000256" key="1">
    <source>
        <dbReference type="ARBA" id="ARBA00022857"/>
    </source>
</evidence>
<dbReference type="CDD" id="cd05259">
    <property type="entry name" value="PCBER_SDR_a"/>
    <property type="match status" value="1"/>
</dbReference>
<dbReference type="GO" id="GO:0016491">
    <property type="term" value="F:oxidoreductase activity"/>
    <property type="evidence" value="ECO:0007669"/>
    <property type="project" value="UniProtKB-KW"/>
</dbReference>
<protein>
    <recommendedName>
        <fullName evidence="3">NmrA-like domain-containing protein</fullName>
    </recommendedName>
</protein>
<name>A0A8J2JDN0_FUSEQ</name>
<accession>A0A8J2JDN0</accession>
<dbReference type="PANTHER" id="PTHR47706">
    <property type="entry name" value="NMRA-LIKE FAMILY PROTEIN"/>
    <property type="match status" value="1"/>
</dbReference>
<evidence type="ECO:0000313" key="4">
    <source>
        <dbReference type="EMBL" id="CAG7565918.1"/>
    </source>
</evidence>
<evidence type="ECO:0000313" key="5">
    <source>
        <dbReference type="Proteomes" id="UP000693738"/>
    </source>
</evidence>
<comment type="caution">
    <text evidence="4">The sequence shown here is derived from an EMBL/GenBank/DDBJ whole genome shotgun (WGS) entry which is preliminary data.</text>
</comment>
<dbReference type="InterPro" id="IPR051609">
    <property type="entry name" value="NmrA/Isoflavone_reductase-like"/>
</dbReference>
<dbReference type="Pfam" id="PF05368">
    <property type="entry name" value="NmrA"/>
    <property type="match status" value="1"/>
</dbReference>
<dbReference type="InterPro" id="IPR045312">
    <property type="entry name" value="PCBER-like"/>
</dbReference>
<dbReference type="InterPro" id="IPR008030">
    <property type="entry name" value="NmrA-like"/>
</dbReference>
<keyword evidence="2" id="KW-0560">Oxidoreductase</keyword>
<dbReference type="PANTHER" id="PTHR47706:SF1">
    <property type="entry name" value="CIPA-LIKE, PUTATIVE (AFU_ORTHOLOGUE AFUA_1G12460)-RELATED"/>
    <property type="match status" value="1"/>
</dbReference>
<organism evidence="4 5">
    <name type="scientific">Fusarium equiseti</name>
    <name type="common">Fusarium scirpi</name>
    <dbReference type="NCBI Taxonomy" id="61235"/>
    <lineage>
        <taxon>Eukaryota</taxon>
        <taxon>Fungi</taxon>
        <taxon>Dikarya</taxon>
        <taxon>Ascomycota</taxon>
        <taxon>Pezizomycotina</taxon>
        <taxon>Sordariomycetes</taxon>
        <taxon>Hypocreomycetidae</taxon>
        <taxon>Hypocreales</taxon>
        <taxon>Nectriaceae</taxon>
        <taxon>Fusarium</taxon>
        <taxon>Fusarium incarnatum-equiseti species complex</taxon>
    </lineage>
</organism>
<feature type="domain" description="NmrA-like" evidence="3">
    <location>
        <begin position="6"/>
        <end position="223"/>
    </location>
</feature>
<keyword evidence="1" id="KW-0521">NADP</keyword>
<dbReference type="AlphaFoldDB" id="A0A8J2JDN0"/>
<gene>
    <name evidence="4" type="ORF">FEQUK3_LOCUS11650</name>
</gene>
<evidence type="ECO:0000256" key="2">
    <source>
        <dbReference type="ARBA" id="ARBA00023002"/>
    </source>
</evidence>
<proteinExistence type="predicted"/>
<reference evidence="4" key="1">
    <citation type="submission" date="2021-05" db="EMBL/GenBank/DDBJ databases">
        <authorList>
            <person name="Khan N."/>
        </authorList>
    </citation>
    <scope>NUCLEOTIDE SEQUENCE</scope>
</reference>
<dbReference type="Proteomes" id="UP000693738">
    <property type="component" value="Unassembled WGS sequence"/>
</dbReference>